<feature type="transmembrane region" description="Helical" evidence="6">
    <location>
        <begin position="780"/>
        <end position="802"/>
    </location>
</feature>
<dbReference type="STRING" id="1331196.A0A1B9ISH4"/>
<proteinExistence type="predicted"/>
<keyword evidence="9" id="KW-1185">Reference proteome</keyword>
<feature type="compositionally biased region" description="Polar residues" evidence="5">
    <location>
        <begin position="220"/>
        <end position="240"/>
    </location>
</feature>
<feature type="transmembrane region" description="Helical" evidence="6">
    <location>
        <begin position="694"/>
        <end position="718"/>
    </location>
</feature>
<dbReference type="InterPro" id="IPR049453">
    <property type="entry name" value="Memb_transporter_dom"/>
</dbReference>
<feature type="transmembrane region" description="Helical" evidence="6">
    <location>
        <begin position="121"/>
        <end position="142"/>
    </location>
</feature>
<dbReference type="GO" id="GO:0016020">
    <property type="term" value="C:membrane"/>
    <property type="evidence" value="ECO:0007669"/>
    <property type="project" value="UniProtKB-SubCell"/>
</dbReference>
<dbReference type="InterPro" id="IPR052430">
    <property type="entry name" value="IVT-Associated"/>
</dbReference>
<sequence length="1050" mass="117737">MDWLNRIRLLAIPTLCAFLSFVFVVIRPWSKIAGQWAFLVYTSNLIFFFPRGRISVQLEATVLGTIGGILGIVWATATLAVAAWCGRRYGADSAESRAILGLGLALLALIVGFIRSKSRRLNVFSKIAIFFPIFTLTSQQSITHLTAAHFLQQFYVVIFSAIFALLPTLLLAPHQSHNQIGVQIDNTVKTICSLLPLSISNLLDVDHPLTHQHDRRNKIENGSGNNTLEAQTQPSETPNQDKLAKQLKGIVANLHISSASYIRDSRLLERQSTSLLAVIKSLQKLQRNPLLGQTSHAPGERIQAALHKSFPPSRPSSVAGGTPKHRRSSSFSRHRSRASVSSEREAPGGDTWPKHNLRHLTSNYSRPSDLHRSIPLNTRPDLKDASQHLVQVIVESLQVVNVTLAEKFHWPGPNKVEDAKTREELFDARVNLEDVLTDVQRALGTLLSGTEKGLNNRGGIDDLRHTQSTSSGSPLTPSPINPHVSFSESTDVTNLLKNKDRFRLAFYMTALLDLARDVHGLTNTVIGMGPREITPFSWIAVFRLGWMRHDKDEDDENAQDGQPPNETDLVMEEEQPKDETKEYQDMDFVTATLHHRRSPVTEHGDMRDSICRFWRRGWDQHGVVRARIMVSRFFHQLKHSRHVLFSLKMGLGISLLSVPAFLPSGHAGRKWYDTSRGGWMVVSYMFVLEDTTGAILKVGFLRGLGCLIGAVVGYVCAIIAHENPYALVVLATACTVPISWHILFNTSTPGLGVSTGITLPPLLFITYLNDSHGQSYFTLAWYRFTDIMIGTFAAVLFGSFVWPVHARVQYFRAVGGTMERITEFYLRMSRDLVRSSLVYRVDDKQYDDLEAKIKREFALSRTLVAIQRQEISLLPRPVRLYSEIIDASERLLETLVEIRLLRFSVPRKATVLDVLPIRRELISTILINLWACAHSFHSRSPLPQFLPTPRSPLSELMEVTDQHARDIRAFRDTFNEEDIRGRKRSSSPSPITMNRSSSAQGNGEVDYQAEMAILYAMAENEALGEVCNILEEIVAAAKTLFGTQTFLATN</sequence>
<evidence type="ECO:0000256" key="6">
    <source>
        <dbReference type="SAM" id="Phobius"/>
    </source>
</evidence>
<dbReference type="EMBL" id="KI669462">
    <property type="protein sequence ID" value="OCF58481.1"/>
    <property type="molecule type" value="Genomic_DNA"/>
</dbReference>
<feature type="transmembrane region" description="Helical" evidence="6">
    <location>
        <begin position="725"/>
        <end position="744"/>
    </location>
</feature>
<dbReference type="PRINTS" id="PR02047">
    <property type="entry name" value="BREFELDNASP4"/>
</dbReference>
<gene>
    <name evidence="8" type="ORF">L486_04514</name>
</gene>
<dbReference type="OrthoDB" id="68611at2759"/>
<feature type="transmembrane region" description="Helical" evidence="6">
    <location>
        <begin position="750"/>
        <end position="768"/>
    </location>
</feature>
<feature type="compositionally biased region" description="Polar residues" evidence="5">
    <location>
        <begin position="986"/>
        <end position="1001"/>
    </location>
</feature>
<evidence type="ECO:0000256" key="4">
    <source>
        <dbReference type="ARBA" id="ARBA00023136"/>
    </source>
</evidence>
<accession>A0A1B9ISH4</accession>
<name>A0A1B9ISH4_9TREE</name>
<dbReference type="PANTHER" id="PTHR47804">
    <property type="entry name" value="60S RIBOSOMAL PROTEIN L19"/>
    <property type="match status" value="1"/>
</dbReference>
<feature type="transmembrane region" description="Helical" evidence="6">
    <location>
        <begin position="32"/>
        <end position="50"/>
    </location>
</feature>
<evidence type="ECO:0000313" key="8">
    <source>
        <dbReference type="EMBL" id="OCF58481.1"/>
    </source>
</evidence>
<evidence type="ECO:0000256" key="3">
    <source>
        <dbReference type="ARBA" id="ARBA00022989"/>
    </source>
</evidence>
<feature type="region of interest" description="Disordered" evidence="5">
    <location>
        <begin position="552"/>
        <end position="582"/>
    </location>
</feature>
<feature type="transmembrane region" description="Helical" evidence="6">
    <location>
        <begin position="7"/>
        <end position="26"/>
    </location>
</feature>
<dbReference type="InterPro" id="IPR023244">
    <property type="entry name" value="Brefeldin_A-sensitivity_4"/>
</dbReference>
<dbReference type="AlphaFoldDB" id="A0A1B9ISH4"/>
<evidence type="ECO:0000256" key="5">
    <source>
        <dbReference type="SAM" id="MobiDB-lite"/>
    </source>
</evidence>
<feature type="domain" description="Integral membrane bound transporter" evidence="7">
    <location>
        <begin position="671"/>
        <end position="797"/>
    </location>
</feature>
<feature type="region of interest" description="Disordered" evidence="5">
    <location>
        <begin position="978"/>
        <end position="1002"/>
    </location>
</feature>
<evidence type="ECO:0000256" key="2">
    <source>
        <dbReference type="ARBA" id="ARBA00022692"/>
    </source>
</evidence>
<comment type="subcellular location">
    <subcellularLocation>
        <location evidence="1">Membrane</location>
        <topology evidence="1">Multi-pass membrane protein</topology>
    </subcellularLocation>
</comment>
<organism evidence="8 9">
    <name type="scientific">Kwoniella mangroviensis CBS 10435</name>
    <dbReference type="NCBI Taxonomy" id="1331196"/>
    <lineage>
        <taxon>Eukaryota</taxon>
        <taxon>Fungi</taxon>
        <taxon>Dikarya</taxon>
        <taxon>Basidiomycota</taxon>
        <taxon>Agaricomycotina</taxon>
        <taxon>Tremellomycetes</taxon>
        <taxon>Tremellales</taxon>
        <taxon>Cryptococcaceae</taxon>
        <taxon>Kwoniella</taxon>
    </lineage>
</organism>
<feature type="region of interest" description="Disordered" evidence="5">
    <location>
        <begin position="306"/>
        <end position="377"/>
    </location>
</feature>
<feature type="compositionally biased region" description="Basic residues" evidence="5">
    <location>
        <begin position="323"/>
        <end position="337"/>
    </location>
</feature>
<evidence type="ECO:0000259" key="7">
    <source>
        <dbReference type="Pfam" id="PF13515"/>
    </source>
</evidence>
<keyword evidence="3 6" id="KW-1133">Transmembrane helix</keyword>
<feature type="transmembrane region" description="Helical" evidence="6">
    <location>
        <begin position="96"/>
        <end position="114"/>
    </location>
</feature>
<reference evidence="9" key="2">
    <citation type="submission" date="2013-12" db="EMBL/GenBank/DDBJ databases">
        <title>Evolution of pathogenesis and genome organization in the Tremellales.</title>
        <authorList>
            <person name="Cuomo C."/>
            <person name="Litvintseva A."/>
            <person name="Heitman J."/>
            <person name="Chen Y."/>
            <person name="Sun S."/>
            <person name="Springer D."/>
            <person name="Dromer F."/>
            <person name="Young S."/>
            <person name="Zeng Q."/>
            <person name="Chapman S."/>
            <person name="Gujja S."/>
            <person name="Saif S."/>
            <person name="Birren B."/>
        </authorList>
    </citation>
    <scope>NUCLEOTIDE SEQUENCE [LARGE SCALE GENOMIC DNA]</scope>
    <source>
        <strain evidence="9">CBS 10435</strain>
    </source>
</reference>
<feature type="transmembrane region" description="Helical" evidence="6">
    <location>
        <begin position="154"/>
        <end position="172"/>
    </location>
</feature>
<feature type="transmembrane region" description="Helical" evidence="6">
    <location>
        <begin position="642"/>
        <end position="662"/>
    </location>
</feature>
<reference evidence="8 9" key="1">
    <citation type="submission" date="2013-07" db="EMBL/GenBank/DDBJ databases">
        <title>The Genome Sequence of Kwoniella mangroviensis CBS10435.</title>
        <authorList>
            <consortium name="The Broad Institute Genome Sequencing Platform"/>
            <person name="Cuomo C."/>
            <person name="Litvintseva A."/>
            <person name="Chen Y."/>
            <person name="Heitman J."/>
            <person name="Sun S."/>
            <person name="Springer D."/>
            <person name="Dromer F."/>
            <person name="Young S.K."/>
            <person name="Zeng Q."/>
            <person name="Gargeya S."/>
            <person name="Fitzgerald M."/>
            <person name="Abouelleil A."/>
            <person name="Alvarado L."/>
            <person name="Berlin A.M."/>
            <person name="Chapman S.B."/>
            <person name="Dewar J."/>
            <person name="Goldberg J."/>
            <person name="Griggs A."/>
            <person name="Gujja S."/>
            <person name="Hansen M."/>
            <person name="Howarth C."/>
            <person name="Imamovic A."/>
            <person name="Larimer J."/>
            <person name="McCowan C."/>
            <person name="Murphy C."/>
            <person name="Pearson M."/>
            <person name="Priest M."/>
            <person name="Roberts A."/>
            <person name="Saif S."/>
            <person name="Shea T."/>
            <person name="Sykes S."/>
            <person name="Wortman J."/>
            <person name="Nusbaum C."/>
            <person name="Birren B."/>
        </authorList>
    </citation>
    <scope>NUCLEOTIDE SEQUENCE [LARGE SCALE GENOMIC DNA]</scope>
    <source>
        <strain evidence="8 9">CBS 10435</strain>
    </source>
</reference>
<feature type="transmembrane region" description="Helical" evidence="6">
    <location>
        <begin position="62"/>
        <end position="84"/>
    </location>
</feature>
<protein>
    <recommendedName>
        <fullName evidence="7">Integral membrane bound transporter domain-containing protein</fullName>
    </recommendedName>
</protein>
<dbReference type="PANTHER" id="PTHR47804:SF3">
    <property type="entry name" value="PROTEIN BRE4"/>
    <property type="match status" value="1"/>
</dbReference>
<dbReference type="Proteomes" id="UP000092583">
    <property type="component" value="Unassembled WGS sequence"/>
</dbReference>
<feature type="compositionally biased region" description="Low complexity" evidence="5">
    <location>
        <begin position="466"/>
        <end position="475"/>
    </location>
</feature>
<evidence type="ECO:0000313" key="9">
    <source>
        <dbReference type="Proteomes" id="UP000092583"/>
    </source>
</evidence>
<keyword evidence="4 6" id="KW-0472">Membrane</keyword>
<feature type="region of interest" description="Disordered" evidence="5">
    <location>
        <begin position="454"/>
        <end position="484"/>
    </location>
</feature>
<keyword evidence="2 6" id="KW-0812">Transmembrane</keyword>
<dbReference type="Pfam" id="PF13515">
    <property type="entry name" value="FUSC_2"/>
    <property type="match status" value="1"/>
</dbReference>
<feature type="region of interest" description="Disordered" evidence="5">
    <location>
        <begin position="215"/>
        <end position="240"/>
    </location>
</feature>
<evidence type="ECO:0000256" key="1">
    <source>
        <dbReference type="ARBA" id="ARBA00004141"/>
    </source>
</evidence>